<dbReference type="PANTHER" id="PTHR21344:SF1">
    <property type="entry name" value="RAL GTPASE-ACTIVATING PROTEIN SUBUNIT BETA"/>
    <property type="match status" value="1"/>
</dbReference>
<dbReference type="GO" id="GO:0005096">
    <property type="term" value="F:GTPase activator activity"/>
    <property type="evidence" value="ECO:0007669"/>
    <property type="project" value="InterPro"/>
</dbReference>
<evidence type="ECO:0000259" key="2">
    <source>
        <dbReference type="Pfam" id="PF20412"/>
    </source>
</evidence>
<protein>
    <recommendedName>
        <fullName evidence="2">Ral GTPase-activating protein subunit alpha/beta N-terminal domain-containing protein</fullName>
    </recommendedName>
</protein>
<feature type="compositionally biased region" description="Polar residues" evidence="1">
    <location>
        <begin position="604"/>
        <end position="634"/>
    </location>
</feature>
<gene>
    <name evidence="3" type="ORF">DICVIV_11289</name>
</gene>
<feature type="compositionally biased region" description="Low complexity" evidence="1">
    <location>
        <begin position="594"/>
        <end position="603"/>
    </location>
</feature>
<dbReference type="Pfam" id="PF20412">
    <property type="entry name" value="RALGAPB_N"/>
    <property type="match status" value="1"/>
</dbReference>
<evidence type="ECO:0000313" key="3">
    <source>
        <dbReference type="EMBL" id="KJH42714.1"/>
    </source>
</evidence>
<dbReference type="OrthoDB" id="10009983at2759"/>
<dbReference type="InterPro" id="IPR039930">
    <property type="entry name" value="RALGAPB"/>
</dbReference>
<dbReference type="InterPro" id="IPR046859">
    <property type="entry name" value="RGPA/RALGAPB_N"/>
</dbReference>
<keyword evidence="4" id="KW-1185">Reference proteome</keyword>
<feature type="region of interest" description="Disordered" evidence="1">
    <location>
        <begin position="573"/>
        <end position="643"/>
    </location>
</feature>
<evidence type="ECO:0000256" key="1">
    <source>
        <dbReference type="SAM" id="MobiDB-lite"/>
    </source>
</evidence>
<dbReference type="EMBL" id="KN716635">
    <property type="protein sequence ID" value="KJH42714.1"/>
    <property type="molecule type" value="Genomic_DNA"/>
</dbReference>
<organism evidence="3 4">
    <name type="scientific">Dictyocaulus viviparus</name>
    <name type="common">Bovine lungworm</name>
    <dbReference type="NCBI Taxonomy" id="29172"/>
    <lineage>
        <taxon>Eukaryota</taxon>
        <taxon>Metazoa</taxon>
        <taxon>Ecdysozoa</taxon>
        <taxon>Nematoda</taxon>
        <taxon>Chromadorea</taxon>
        <taxon>Rhabditida</taxon>
        <taxon>Rhabditina</taxon>
        <taxon>Rhabditomorpha</taxon>
        <taxon>Strongyloidea</taxon>
        <taxon>Metastrongylidae</taxon>
        <taxon>Dictyocaulus</taxon>
    </lineage>
</organism>
<dbReference type="Proteomes" id="UP000053766">
    <property type="component" value="Unassembled WGS sequence"/>
</dbReference>
<feature type="domain" description="Ral GTPase-activating protein subunit alpha/beta N-terminal" evidence="2">
    <location>
        <begin position="208"/>
        <end position="309"/>
    </location>
</feature>
<evidence type="ECO:0000313" key="4">
    <source>
        <dbReference type="Proteomes" id="UP000053766"/>
    </source>
</evidence>
<sequence length="734" mass="82574">MDHFVSVLKEALEPTAGEKSKSDSHPVLGPETPAMYEDWPVLEFPDLNKSILDLFTKRTSESVSSLLLYELTRSGSEEHEGASIRLQTDDQLRWCMQKIQLRRYHFSKGFFSLTKQSFEIQVLNHSLTLSFNTHREYETVHGAVCIYLHWLRALTDIPDCTIPAPLLDTPEKYFRSGISLMPLEICSVEERTSKERKVTNKVPRGLAIERQAHEVETVLDSIRDLTYSASRKYQNEVTARTLSFLLNSADILLADPLSPEEMGMRVGSRVVDTLFDLWFHAVLNEEIPSPTYWRTLSALCRRWRHHVSLPKTGVFVSTSFDAIMLIIPRTGHVYFLKSSQFDYFEGSDNAVVKSAAMLREVGCQSKFPLAYPLFVFSGLSCLMSGLNVKMKCIQLIGIYLLVRKRSLEVFIETRYAFNNFHASCWSRIHGAPHTQYLQGLVDVELYPNLNVTVVESWARKLLAITVVVCRRLYGDEYCRILISDESITPFAFLPPVENDADTDLLYHSWSNLFSLLDSPADILAHDPMKNKPINRGVAVYGENAETQALSSLPLCFFLAVTAIQRMRDKASAAADVTISSRDTRDTDGTLTNDSRASFSSSTSDRVIQSDEQSSANASVLQHKSSSNTTRQDQPSPKKSDIVSQVRVLEAKQSTASADYSLKPHALQFVAHILAVNPANTPWVGEIGPRAECLLNITMEWLLAATRAKSDHKLKSEVADDSWFLVLSVKGPKIV</sequence>
<proteinExistence type="predicted"/>
<dbReference type="PANTHER" id="PTHR21344">
    <property type="entry name" value="RAL GTPASE-ACTIVATING PROTEIN SUBUNIT BETA"/>
    <property type="match status" value="1"/>
</dbReference>
<dbReference type="AlphaFoldDB" id="A0A0D8XG60"/>
<reference evidence="4" key="2">
    <citation type="journal article" date="2016" name="Sci. Rep.">
        <title>Dictyocaulus viviparus genome, variome and transcriptome elucidate lungworm biology and support future intervention.</title>
        <authorList>
            <person name="McNulty S.N."/>
            <person name="Strube C."/>
            <person name="Rosa B.A."/>
            <person name="Martin J.C."/>
            <person name="Tyagi R."/>
            <person name="Choi Y.J."/>
            <person name="Wang Q."/>
            <person name="Hallsworth Pepin K."/>
            <person name="Zhang X."/>
            <person name="Ozersky P."/>
            <person name="Wilson R.K."/>
            <person name="Sternberg P.W."/>
            <person name="Gasser R.B."/>
            <person name="Mitreva M."/>
        </authorList>
    </citation>
    <scope>NUCLEOTIDE SEQUENCE [LARGE SCALE GENOMIC DNA]</scope>
    <source>
        <strain evidence="4">HannoverDv2000</strain>
    </source>
</reference>
<accession>A0A0D8XG60</accession>
<dbReference type="STRING" id="29172.A0A0D8XG60"/>
<reference evidence="3 4" key="1">
    <citation type="submission" date="2013-11" db="EMBL/GenBank/DDBJ databases">
        <title>Draft genome of the bovine lungworm Dictyocaulus viviparus.</title>
        <authorList>
            <person name="Mitreva M."/>
        </authorList>
    </citation>
    <scope>NUCLEOTIDE SEQUENCE [LARGE SCALE GENOMIC DNA]</scope>
    <source>
        <strain evidence="3 4">HannoverDv2000</strain>
    </source>
</reference>
<name>A0A0D8XG60_DICVI</name>